<protein>
    <recommendedName>
        <fullName evidence="1">NAD(P)-binding domain-containing protein</fullName>
    </recommendedName>
</protein>
<feature type="domain" description="NAD(P)-binding" evidence="1">
    <location>
        <begin position="11"/>
        <end position="316"/>
    </location>
</feature>
<dbReference type="eggNOG" id="COG0451">
    <property type="taxonomic scope" value="Bacteria"/>
</dbReference>
<dbReference type="InterPro" id="IPR036291">
    <property type="entry name" value="NAD(P)-bd_dom_sf"/>
</dbReference>
<dbReference type="STRING" id="189425.PGRAT_15950"/>
<gene>
    <name evidence="2" type="ORF">PGRAT_15950</name>
</gene>
<dbReference type="Pfam" id="PF16363">
    <property type="entry name" value="GDP_Man_Dehyd"/>
    <property type="match status" value="1"/>
</dbReference>
<dbReference type="RefSeq" id="WP_025703263.1">
    <property type="nucleotide sequence ID" value="NZ_CP009287.1"/>
</dbReference>
<evidence type="ECO:0000313" key="2">
    <source>
        <dbReference type="EMBL" id="AIQ68948.1"/>
    </source>
</evidence>
<sequence length="339" mass="38549">MKRSLSDCRALVTGASGFVGAWLTHHLIEQGAEVTSVLSEFNPRSQFAKLGLDKEIRCYYGSIADYNLIERAITDGKINTIFHLAAVSLQDLAYQIPWQTFETNVKGTYNLMEVCRVHQDQISKIIVASSDKVYGDSPDLPYDEGMPIQGRNPYDASKSCSDLISQSYRHSFNLPIVIGRFGNIFGGGDLNFRRLIPGTIQRLYANLPPIIRIPSNGIYMRDFLYIQDLMAAYMAMYHYVNDEANGTVFNFGTGKLWDIKKVTEIIQRVMNLEHIEPLYEHQKNSEILHQHLSPEKAKSILNWSADTSLEEGIRKTVEWYHNYWNSDSKNAALGLITHE</sequence>
<keyword evidence="3" id="KW-1185">Reference proteome</keyword>
<dbReference type="AlphaFoldDB" id="A0A089MBX2"/>
<dbReference type="Gene3D" id="3.40.50.720">
    <property type="entry name" value="NAD(P)-binding Rossmann-like Domain"/>
    <property type="match status" value="1"/>
</dbReference>
<dbReference type="Proteomes" id="UP000029500">
    <property type="component" value="Chromosome"/>
</dbReference>
<dbReference type="KEGG" id="pgm:PGRAT_15950"/>
<dbReference type="EMBL" id="CP009287">
    <property type="protein sequence ID" value="AIQ68948.1"/>
    <property type="molecule type" value="Genomic_DNA"/>
</dbReference>
<dbReference type="HOGENOM" id="CLU_007383_1_7_9"/>
<organism evidence="2 3">
    <name type="scientific">Paenibacillus graminis</name>
    <dbReference type="NCBI Taxonomy" id="189425"/>
    <lineage>
        <taxon>Bacteria</taxon>
        <taxon>Bacillati</taxon>
        <taxon>Bacillota</taxon>
        <taxon>Bacilli</taxon>
        <taxon>Bacillales</taxon>
        <taxon>Paenibacillaceae</taxon>
        <taxon>Paenibacillus</taxon>
    </lineage>
</organism>
<reference evidence="2 3" key="1">
    <citation type="submission" date="2014-08" db="EMBL/GenBank/DDBJ databases">
        <title>Comparative genomics of the Paenibacillus odorifer group.</title>
        <authorList>
            <person name="den Bakker H.C."/>
            <person name="Tsai Y.-C."/>
            <person name="Martin N."/>
            <person name="Korlach J."/>
            <person name="Wiedmann M."/>
        </authorList>
    </citation>
    <scope>NUCLEOTIDE SEQUENCE [LARGE SCALE GENOMIC DNA]</scope>
    <source>
        <strain evidence="2 3">DSM 15220</strain>
    </source>
</reference>
<accession>A0A089MBX2</accession>
<name>A0A089MBX2_9BACL</name>
<dbReference type="InterPro" id="IPR016040">
    <property type="entry name" value="NAD(P)-bd_dom"/>
</dbReference>
<dbReference type="PANTHER" id="PTHR43000">
    <property type="entry name" value="DTDP-D-GLUCOSE 4,6-DEHYDRATASE-RELATED"/>
    <property type="match status" value="1"/>
</dbReference>
<evidence type="ECO:0000259" key="1">
    <source>
        <dbReference type="Pfam" id="PF16363"/>
    </source>
</evidence>
<evidence type="ECO:0000313" key="3">
    <source>
        <dbReference type="Proteomes" id="UP000029500"/>
    </source>
</evidence>
<dbReference type="Gene3D" id="3.90.25.10">
    <property type="entry name" value="UDP-galactose 4-epimerase, domain 1"/>
    <property type="match status" value="1"/>
</dbReference>
<proteinExistence type="predicted"/>
<dbReference type="SUPFAM" id="SSF51735">
    <property type="entry name" value="NAD(P)-binding Rossmann-fold domains"/>
    <property type="match status" value="1"/>
</dbReference>